<evidence type="ECO:0000256" key="5">
    <source>
        <dbReference type="ARBA" id="ARBA00023002"/>
    </source>
</evidence>
<evidence type="ECO:0000259" key="7">
    <source>
        <dbReference type="PROSITE" id="PS50206"/>
    </source>
</evidence>
<organism evidence="8 9">
    <name type="scientific">Phascolarctobacterium succinatutens</name>
    <dbReference type="NCBI Taxonomy" id="626940"/>
    <lineage>
        <taxon>Bacteria</taxon>
        <taxon>Bacillati</taxon>
        <taxon>Bacillota</taxon>
        <taxon>Negativicutes</taxon>
        <taxon>Acidaminococcales</taxon>
        <taxon>Acidaminococcaceae</taxon>
        <taxon>Phascolarctobacterium</taxon>
    </lineage>
</organism>
<dbReference type="SUPFAM" id="SSF51905">
    <property type="entry name" value="FAD/NAD(P)-binding domain"/>
    <property type="match status" value="1"/>
</dbReference>
<dbReference type="PRINTS" id="PR00368">
    <property type="entry name" value="FADPNR"/>
</dbReference>
<dbReference type="Proteomes" id="UP000186777">
    <property type="component" value="Unassembled WGS sequence"/>
</dbReference>
<dbReference type="InterPro" id="IPR016156">
    <property type="entry name" value="FAD/NAD-linked_Rdtase_dimer_sf"/>
</dbReference>
<feature type="domain" description="Rhodanese" evidence="7">
    <location>
        <begin position="471"/>
        <end position="560"/>
    </location>
</feature>
<dbReference type="AlphaFoldDB" id="A0A1Q6R9U6"/>
<keyword evidence="5" id="KW-0560">Oxidoreductase</keyword>
<dbReference type="Pfam" id="PF07992">
    <property type="entry name" value="Pyr_redox_2"/>
    <property type="match status" value="1"/>
</dbReference>
<reference evidence="8 9" key="1">
    <citation type="journal article" date="2016" name="Nat. Biotechnol.">
        <title>Measurement of bacterial replication rates in microbial communities.</title>
        <authorList>
            <person name="Brown C.T."/>
            <person name="Olm M.R."/>
            <person name="Thomas B.C."/>
            <person name="Banfield J.F."/>
        </authorList>
    </citation>
    <scope>NUCLEOTIDE SEQUENCE [LARGE SCALE GENOMIC DNA]</scope>
    <source>
        <strain evidence="8">46_33</strain>
    </source>
</reference>
<dbReference type="PROSITE" id="PS50206">
    <property type="entry name" value="RHODANESE_3"/>
    <property type="match status" value="1"/>
</dbReference>
<dbReference type="RefSeq" id="WP_303679337.1">
    <property type="nucleotide sequence ID" value="NZ_MNTG01000002.1"/>
</dbReference>
<dbReference type="InterPro" id="IPR050260">
    <property type="entry name" value="FAD-bd_OxRdtase"/>
</dbReference>
<sequence>MSKRVVIVGGVAAGMKTAARLRRLDAEAEIIVLERGPQLSYGACGFPYFISGEVKSMDSFDHTPQGALRDSNYFAAVKGIDARCGCNVQKIDRVQKCVHYMEKGEFKQLSYDVLVLATGSTPVKLPLPNADAAGIHSFWFPWDVEAVDKEIAEGNVKDVVIIGAGFIGLELAEAFVRRGLHTSVLEQQDRLLPQLLDEDMAALLLRDTKNPLLDIYLEERAGAFIVENGKVSGVQTDKRVIPAQLVIVAVGVRPNVELARDAGLVIGPSGCIAVNEYLQTSDDAIYAGGDCAENTHRVSGAKVFVPMGSTANKHGRVIADNICGARKQYPGVLGTAACRFFAQEAGATGLNERTARQAGIDFASVVVPGYDRLGYMPGVGRIVLKLLAEKSSGRVLGAQAVGASVAKRIDTLAAAISLGATLDDLSGLDLAYAPPFNTPIENIATAANVLQNKLDGQLRSINPVDFEKKRTQEDYLFVDVRTPAEVAAKRIADIPSRVNLPLDTLRTADISKMDKEQKIVTACQIDLRGYEAEVILRARGFRDVYSLEGGMSGWPYVMESDNDKK</sequence>
<evidence type="ECO:0000313" key="9">
    <source>
        <dbReference type="Proteomes" id="UP000186777"/>
    </source>
</evidence>
<dbReference type="PANTHER" id="PTHR43429">
    <property type="entry name" value="PYRIDINE NUCLEOTIDE-DISULFIDE OXIDOREDUCTASE DOMAIN-CONTAINING"/>
    <property type="match status" value="1"/>
</dbReference>
<keyword evidence="3" id="KW-0285">Flavoprotein</keyword>
<protein>
    <recommendedName>
        <fullName evidence="7">Rhodanese domain-containing protein</fullName>
    </recommendedName>
</protein>
<dbReference type="EMBL" id="MNTG01000002">
    <property type="protein sequence ID" value="OLA39164.1"/>
    <property type="molecule type" value="Genomic_DNA"/>
</dbReference>
<keyword evidence="6" id="KW-0676">Redox-active center</keyword>
<evidence type="ECO:0000256" key="2">
    <source>
        <dbReference type="ARBA" id="ARBA00009130"/>
    </source>
</evidence>
<dbReference type="InterPro" id="IPR023753">
    <property type="entry name" value="FAD/NAD-binding_dom"/>
</dbReference>
<keyword evidence="4" id="KW-0274">FAD</keyword>
<comment type="caution">
    <text evidence="8">The sequence shown here is derived from an EMBL/GenBank/DDBJ whole genome shotgun (WGS) entry which is preliminary data.</text>
</comment>
<dbReference type="Pfam" id="PF00581">
    <property type="entry name" value="Rhodanese"/>
    <property type="match status" value="1"/>
</dbReference>
<dbReference type="Pfam" id="PF02852">
    <property type="entry name" value="Pyr_redox_dim"/>
    <property type="match status" value="1"/>
</dbReference>
<dbReference type="InterPro" id="IPR036188">
    <property type="entry name" value="FAD/NAD-bd_sf"/>
</dbReference>
<dbReference type="Gene3D" id="3.50.50.60">
    <property type="entry name" value="FAD/NAD(P)-binding domain"/>
    <property type="match status" value="2"/>
</dbReference>
<dbReference type="PRINTS" id="PR00411">
    <property type="entry name" value="PNDRDTASEI"/>
</dbReference>
<gene>
    <name evidence="8" type="ORF">BHW43_02235</name>
</gene>
<name>A0A1Q6R9U6_9FIRM</name>
<dbReference type="SUPFAM" id="SSF52821">
    <property type="entry name" value="Rhodanese/Cell cycle control phosphatase"/>
    <property type="match status" value="1"/>
</dbReference>
<dbReference type="InterPro" id="IPR004099">
    <property type="entry name" value="Pyr_nucl-diS_OxRdtase_dimer"/>
</dbReference>
<evidence type="ECO:0000256" key="1">
    <source>
        <dbReference type="ARBA" id="ARBA00001974"/>
    </source>
</evidence>
<dbReference type="STRING" id="626940.BHW43_02235"/>
<dbReference type="InterPro" id="IPR001763">
    <property type="entry name" value="Rhodanese-like_dom"/>
</dbReference>
<evidence type="ECO:0000256" key="6">
    <source>
        <dbReference type="ARBA" id="ARBA00023284"/>
    </source>
</evidence>
<comment type="similarity">
    <text evidence="2">Belongs to the class-III pyridine nucleotide-disulfide oxidoreductase family.</text>
</comment>
<dbReference type="SMART" id="SM00450">
    <property type="entry name" value="RHOD"/>
    <property type="match status" value="1"/>
</dbReference>
<dbReference type="Gene3D" id="3.40.250.10">
    <property type="entry name" value="Rhodanese-like domain"/>
    <property type="match status" value="1"/>
</dbReference>
<evidence type="ECO:0000313" key="8">
    <source>
        <dbReference type="EMBL" id="OLA39164.1"/>
    </source>
</evidence>
<comment type="cofactor">
    <cofactor evidence="1">
        <name>FAD</name>
        <dbReference type="ChEBI" id="CHEBI:57692"/>
    </cofactor>
</comment>
<evidence type="ECO:0000256" key="4">
    <source>
        <dbReference type="ARBA" id="ARBA00022827"/>
    </source>
</evidence>
<proteinExistence type="inferred from homology"/>
<evidence type="ECO:0000256" key="3">
    <source>
        <dbReference type="ARBA" id="ARBA00022630"/>
    </source>
</evidence>
<dbReference type="GO" id="GO:0016491">
    <property type="term" value="F:oxidoreductase activity"/>
    <property type="evidence" value="ECO:0007669"/>
    <property type="project" value="UniProtKB-KW"/>
</dbReference>
<dbReference type="PANTHER" id="PTHR43429:SF1">
    <property type="entry name" value="NAD(P)H SULFUR OXIDOREDUCTASE (COA-DEPENDENT)"/>
    <property type="match status" value="1"/>
</dbReference>
<accession>A0A1Q6R9U6</accession>
<dbReference type="InterPro" id="IPR036873">
    <property type="entry name" value="Rhodanese-like_dom_sf"/>
</dbReference>
<dbReference type="CDD" id="cd00158">
    <property type="entry name" value="RHOD"/>
    <property type="match status" value="1"/>
</dbReference>
<dbReference type="SUPFAM" id="SSF55424">
    <property type="entry name" value="FAD/NAD-linked reductases, dimerisation (C-terminal) domain"/>
    <property type="match status" value="1"/>
</dbReference>